<feature type="transmembrane region" description="Helical" evidence="6">
    <location>
        <begin position="390"/>
        <end position="409"/>
    </location>
</feature>
<evidence type="ECO:0000313" key="9">
    <source>
        <dbReference type="Proteomes" id="UP001222932"/>
    </source>
</evidence>
<feature type="transmembrane region" description="Helical" evidence="6">
    <location>
        <begin position="325"/>
        <end position="345"/>
    </location>
</feature>
<dbReference type="SUPFAM" id="SSF103473">
    <property type="entry name" value="MFS general substrate transporter"/>
    <property type="match status" value="1"/>
</dbReference>
<dbReference type="InterPro" id="IPR036259">
    <property type="entry name" value="MFS_trans_sf"/>
</dbReference>
<feature type="transmembrane region" description="Helical" evidence="6">
    <location>
        <begin position="207"/>
        <end position="230"/>
    </location>
</feature>
<dbReference type="PANTHER" id="PTHR23508">
    <property type="entry name" value="CARBOXYLIC ACID TRANSPORTER PROTEIN HOMOLOG"/>
    <property type="match status" value="1"/>
</dbReference>
<dbReference type="PANTHER" id="PTHR23508:SF10">
    <property type="entry name" value="CARBOXYLIC ACID TRANSPORTER PROTEIN HOMOLOG"/>
    <property type="match status" value="1"/>
</dbReference>
<feature type="transmembrane region" description="Helical" evidence="6">
    <location>
        <begin position="173"/>
        <end position="201"/>
    </location>
</feature>
<feature type="transmembrane region" description="Helical" evidence="6">
    <location>
        <begin position="251"/>
        <end position="269"/>
    </location>
</feature>
<feature type="transmembrane region" description="Helical" evidence="6">
    <location>
        <begin position="297"/>
        <end position="318"/>
    </location>
</feature>
<evidence type="ECO:0000259" key="7">
    <source>
        <dbReference type="PROSITE" id="PS50850"/>
    </source>
</evidence>
<keyword evidence="9" id="KW-1185">Reference proteome</keyword>
<evidence type="ECO:0000256" key="2">
    <source>
        <dbReference type="ARBA" id="ARBA00022448"/>
    </source>
</evidence>
<dbReference type="InterPro" id="IPR011701">
    <property type="entry name" value="MFS"/>
</dbReference>
<keyword evidence="3 6" id="KW-0812">Transmembrane</keyword>
<evidence type="ECO:0000313" key="8">
    <source>
        <dbReference type="EMBL" id="GMK56602.1"/>
    </source>
</evidence>
<feature type="transmembrane region" description="Helical" evidence="6">
    <location>
        <begin position="429"/>
        <end position="449"/>
    </location>
</feature>
<name>A0AAD3YC54_9TREE</name>
<dbReference type="GO" id="GO:0046943">
    <property type="term" value="F:carboxylic acid transmembrane transporter activity"/>
    <property type="evidence" value="ECO:0007669"/>
    <property type="project" value="TreeGrafter"/>
</dbReference>
<accession>A0AAD3YC54</accession>
<proteinExistence type="predicted"/>
<reference evidence="8" key="1">
    <citation type="journal article" date="2023" name="BMC Genomics">
        <title>Chromosome-level genome assemblies of Cutaneotrichosporon spp. (Trichosporonales, Basidiomycota) reveal imbalanced evolution between nucleotide sequences and chromosome synteny.</title>
        <authorList>
            <person name="Kobayashi Y."/>
            <person name="Kayamori A."/>
            <person name="Aoki K."/>
            <person name="Shiwa Y."/>
            <person name="Matsutani M."/>
            <person name="Fujita N."/>
            <person name="Sugita T."/>
            <person name="Iwasaki W."/>
            <person name="Tanaka N."/>
            <person name="Takashima M."/>
        </authorList>
    </citation>
    <scope>NUCLEOTIDE SEQUENCE</scope>
    <source>
        <strain evidence="8">HIS016</strain>
    </source>
</reference>
<feature type="transmembrane region" description="Helical" evidence="6">
    <location>
        <begin position="72"/>
        <end position="90"/>
    </location>
</feature>
<comment type="subcellular location">
    <subcellularLocation>
        <location evidence="1">Membrane</location>
        <topology evidence="1">Multi-pass membrane protein</topology>
    </subcellularLocation>
</comment>
<feature type="domain" description="Major facilitator superfamily (MFS) profile" evidence="7">
    <location>
        <begin position="34"/>
        <end position="453"/>
    </location>
</feature>
<dbReference type="InterPro" id="IPR020846">
    <property type="entry name" value="MFS_dom"/>
</dbReference>
<evidence type="ECO:0000256" key="4">
    <source>
        <dbReference type="ARBA" id="ARBA00022989"/>
    </source>
</evidence>
<dbReference type="FunFam" id="1.20.1250.20:FF:000140">
    <property type="entry name" value="Putative MFS phospholipid transporter"/>
    <property type="match status" value="1"/>
</dbReference>
<evidence type="ECO:0000256" key="6">
    <source>
        <dbReference type="SAM" id="Phobius"/>
    </source>
</evidence>
<dbReference type="GO" id="GO:0005886">
    <property type="term" value="C:plasma membrane"/>
    <property type="evidence" value="ECO:0007669"/>
    <property type="project" value="TreeGrafter"/>
</dbReference>
<dbReference type="Gene3D" id="1.20.1250.20">
    <property type="entry name" value="MFS general substrate transporter like domains"/>
    <property type="match status" value="1"/>
</dbReference>
<dbReference type="Pfam" id="PF07690">
    <property type="entry name" value="MFS_1"/>
    <property type="match status" value="1"/>
</dbReference>
<dbReference type="PROSITE" id="PS50850">
    <property type="entry name" value="MFS"/>
    <property type="match status" value="1"/>
</dbReference>
<protein>
    <recommendedName>
        <fullName evidence="7">Major facilitator superfamily (MFS) profile domain-containing protein</fullName>
    </recommendedName>
</protein>
<gene>
    <name evidence="8" type="primary">GIT2</name>
    <name evidence="8" type="ORF">CspeluHIS016_0304420</name>
</gene>
<dbReference type="Proteomes" id="UP001222932">
    <property type="component" value="Unassembled WGS sequence"/>
</dbReference>
<keyword evidence="5 6" id="KW-0472">Membrane</keyword>
<keyword evidence="2" id="KW-0813">Transport</keyword>
<evidence type="ECO:0000256" key="1">
    <source>
        <dbReference type="ARBA" id="ARBA00004141"/>
    </source>
</evidence>
<evidence type="ECO:0000256" key="3">
    <source>
        <dbReference type="ARBA" id="ARBA00022692"/>
    </source>
</evidence>
<keyword evidence="4 6" id="KW-1133">Transmembrane helix</keyword>
<dbReference type="EMBL" id="BTCM01000003">
    <property type="protein sequence ID" value="GMK56602.1"/>
    <property type="molecule type" value="Genomic_DNA"/>
</dbReference>
<feature type="transmembrane region" description="Helical" evidence="6">
    <location>
        <begin position="102"/>
        <end position="125"/>
    </location>
</feature>
<feature type="transmembrane region" description="Helical" evidence="6">
    <location>
        <begin position="351"/>
        <end position="369"/>
    </location>
</feature>
<comment type="caution">
    <text evidence="8">The sequence shown here is derived from an EMBL/GenBank/DDBJ whole genome shotgun (WGS) entry which is preliminary data.</text>
</comment>
<dbReference type="AlphaFoldDB" id="A0AAD3YC54"/>
<organism evidence="8 9">
    <name type="scientific">Cutaneotrichosporon spelunceum</name>
    <dbReference type="NCBI Taxonomy" id="1672016"/>
    <lineage>
        <taxon>Eukaryota</taxon>
        <taxon>Fungi</taxon>
        <taxon>Dikarya</taxon>
        <taxon>Basidiomycota</taxon>
        <taxon>Agaricomycotina</taxon>
        <taxon>Tremellomycetes</taxon>
        <taxon>Trichosporonales</taxon>
        <taxon>Trichosporonaceae</taxon>
        <taxon>Cutaneotrichosporon</taxon>
    </lineage>
</organism>
<sequence>MPLFGKKRTAAPEAQDSGEAVQVKRKRKLGNVGTIFAAGSAMFSDGYSNASMGPVKTILKVKYGTAVTSEDVSLLSAMTFMGMIVGMFSFGYISDKVGRKVGMYICTALIFIFSILSAVSGAGGASVRVKINSIIAFRTLLGVGLGGEYPSGSVTAAEATENNGVKKKSQQRLFVWATNTMLDIGFPMAWFVALVLLWIFGTDHLAAVWRGTFLLGAVPPLVLLIARIWMVEPELYTKNNMKRAPIPYWLLIKRYWFRLVGICIVWFIYDWITYPFGNYADVITKNVKPNMTLYETLGWGCLINAFYVPGTIVGSLIVDYLGPKYTLILGFVMQAVFGFALSGAYNSLTKNSIAGFAVMYGIFLSWGEVGPGNNLGLLATKAISPTAARGQLYGIAAAIGKVGAFIGSYTFPQIQASFDKKGQYLSDTGVFWVGSSLAIFAALVAFITIPNIGADWMHNEDIEWRAYLEHHGYDTSHMGTEEHVDEEAKIAAENGKSSDNAVVHTVPVAQ</sequence>
<reference evidence="8" key="2">
    <citation type="submission" date="2023-06" db="EMBL/GenBank/DDBJ databases">
        <authorList>
            <person name="Kobayashi Y."/>
            <person name="Kayamori A."/>
            <person name="Aoki K."/>
            <person name="Shiwa Y."/>
            <person name="Fujita N."/>
            <person name="Sugita T."/>
            <person name="Iwasaki W."/>
            <person name="Tanaka N."/>
            <person name="Takashima M."/>
        </authorList>
    </citation>
    <scope>NUCLEOTIDE SEQUENCE</scope>
    <source>
        <strain evidence="8">HIS016</strain>
    </source>
</reference>
<evidence type="ECO:0000256" key="5">
    <source>
        <dbReference type="ARBA" id="ARBA00023136"/>
    </source>
</evidence>